<evidence type="ECO:0000259" key="6">
    <source>
        <dbReference type="Pfam" id="PF04542"/>
    </source>
</evidence>
<dbReference type="InterPro" id="IPR007630">
    <property type="entry name" value="RNA_pol_sigma70_r4"/>
</dbReference>
<name>A0ABQ0AWX2_9FIRM</name>
<evidence type="ECO:0000313" key="9">
    <source>
        <dbReference type="Proteomes" id="UP001600894"/>
    </source>
</evidence>
<dbReference type="Proteomes" id="UP001600894">
    <property type="component" value="Unassembled WGS sequence"/>
</dbReference>
<protein>
    <submittedName>
        <fullName evidence="8">RNA polymerase sporulation sigma factor SigF</fullName>
    </submittedName>
</protein>
<dbReference type="SUPFAM" id="SSF88659">
    <property type="entry name" value="Sigma3 and sigma4 domains of RNA polymerase sigma factors"/>
    <property type="match status" value="2"/>
</dbReference>
<dbReference type="RefSeq" id="WP_176253554.1">
    <property type="nucleotide sequence ID" value="NZ_BAABXL010000001.1"/>
</dbReference>
<dbReference type="InterPro" id="IPR014284">
    <property type="entry name" value="RNA_pol_sigma-70_dom"/>
</dbReference>
<evidence type="ECO:0000256" key="2">
    <source>
        <dbReference type="ARBA" id="ARBA00023082"/>
    </source>
</evidence>
<evidence type="ECO:0000256" key="4">
    <source>
        <dbReference type="ARBA" id="ARBA00023163"/>
    </source>
</evidence>
<evidence type="ECO:0000256" key="3">
    <source>
        <dbReference type="ARBA" id="ARBA00023125"/>
    </source>
</evidence>
<dbReference type="SUPFAM" id="SSF88946">
    <property type="entry name" value="Sigma2 domain of RNA polymerase sigma factors"/>
    <property type="match status" value="1"/>
</dbReference>
<proteinExistence type="predicted"/>
<dbReference type="InterPro" id="IPR013324">
    <property type="entry name" value="RNA_pol_sigma_r3/r4-like"/>
</dbReference>
<keyword evidence="1" id="KW-0805">Transcription regulation</keyword>
<reference evidence="8 9" key="1">
    <citation type="submission" date="2024-04" db="EMBL/GenBank/DDBJ databases">
        <title>Defined microbial consortia suppress multidrug-resistant proinflammatory Enterobacteriaceae via ecological control.</title>
        <authorList>
            <person name="Furuichi M."/>
            <person name="Kawaguchi T."/>
            <person name="Pust M."/>
            <person name="Yasuma K."/>
            <person name="Plichta D."/>
            <person name="Hasegawa N."/>
            <person name="Ohya T."/>
            <person name="Bhattarai S."/>
            <person name="Sasajima S."/>
            <person name="Aoto Y."/>
            <person name="Tuganbaev T."/>
            <person name="Yaginuma M."/>
            <person name="Ueda M."/>
            <person name="Okahashi N."/>
            <person name="Amafuji K."/>
            <person name="Kiridooshi Y."/>
            <person name="Sugita K."/>
            <person name="Strazar M."/>
            <person name="Skelly A."/>
            <person name="Suda W."/>
            <person name="Hattori M."/>
            <person name="Nakamoto N."/>
            <person name="Caballero S."/>
            <person name="Norman J."/>
            <person name="Olle B."/>
            <person name="Tanoue T."/>
            <person name="Arita M."/>
            <person name="Bucci V."/>
            <person name="Atarashi K."/>
            <person name="Xavier R."/>
            <person name="Honda K."/>
        </authorList>
    </citation>
    <scope>NUCLEOTIDE SEQUENCE [LARGE SCALE GENOMIC DNA]</scope>
    <source>
        <strain evidence="9">f13</strain>
    </source>
</reference>
<evidence type="ECO:0000259" key="7">
    <source>
        <dbReference type="Pfam" id="PF04545"/>
    </source>
</evidence>
<dbReference type="InterPro" id="IPR007627">
    <property type="entry name" value="RNA_pol_sigma70_r2"/>
</dbReference>
<dbReference type="CDD" id="cd06171">
    <property type="entry name" value="Sigma70_r4"/>
    <property type="match status" value="1"/>
</dbReference>
<dbReference type="InterPro" id="IPR013325">
    <property type="entry name" value="RNA_pol_sigma_r2"/>
</dbReference>
<dbReference type="PRINTS" id="PR00046">
    <property type="entry name" value="SIGMA70FCT"/>
</dbReference>
<accession>A0ABQ0AWX2</accession>
<dbReference type="Pfam" id="PF04542">
    <property type="entry name" value="Sigma70_r2"/>
    <property type="match status" value="1"/>
</dbReference>
<sequence length="250" mass="29157">MDDFTQKTNEELFALYKKEPCPQLRQELTMRYLYIATSVARQMYDLYSSVMQMEDAVQEGVLAIMRGIDSYEPDLNIKFSTYITPRVRGVMLDFVRRHEWMPRGYRKQLSIIDEARRELEDRLGRPPTLQEVAEHTGINEKRCQRILSLQPMSIVQSLDVLMQDEKTAQVVQIPSSDLDVQPEAAFLREETTELLRQGIQTLDEKEKMVLALHYVEKLKMEQVGQVMGISQPRASQIHTGALRKLRRYMA</sequence>
<dbReference type="Gene3D" id="1.10.1740.10">
    <property type="match status" value="1"/>
</dbReference>
<keyword evidence="4" id="KW-0804">Transcription</keyword>
<dbReference type="Pfam" id="PF04539">
    <property type="entry name" value="Sigma70_r3"/>
    <property type="match status" value="1"/>
</dbReference>
<dbReference type="Gene3D" id="1.20.140.160">
    <property type="match status" value="1"/>
</dbReference>
<dbReference type="InterPro" id="IPR000943">
    <property type="entry name" value="RNA_pol_sigma70"/>
</dbReference>
<evidence type="ECO:0000256" key="1">
    <source>
        <dbReference type="ARBA" id="ARBA00023015"/>
    </source>
</evidence>
<comment type="caution">
    <text evidence="8">The sequence shown here is derived from an EMBL/GenBank/DDBJ whole genome shotgun (WGS) entry which is preliminary data.</text>
</comment>
<feature type="domain" description="RNA polymerase sigma-70 region 4" evidence="7">
    <location>
        <begin position="199"/>
        <end position="246"/>
    </location>
</feature>
<keyword evidence="3" id="KW-0238">DNA-binding</keyword>
<keyword evidence="2" id="KW-0731">Sigma factor</keyword>
<keyword evidence="9" id="KW-1185">Reference proteome</keyword>
<evidence type="ECO:0000313" key="8">
    <source>
        <dbReference type="EMBL" id="GAA6268530.1"/>
    </source>
</evidence>
<dbReference type="InterPro" id="IPR007624">
    <property type="entry name" value="RNA_pol_sigma70_r3"/>
</dbReference>
<dbReference type="EMBL" id="BAABXL010000001">
    <property type="protein sequence ID" value="GAA6268530.1"/>
    <property type="molecule type" value="Genomic_DNA"/>
</dbReference>
<gene>
    <name evidence="8" type="primary">sigF_1</name>
    <name evidence="8" type="ORF">F130042H8_15900</name>
</gene>
<dbReference type="NCBIfam" id="TIGR02937">
    <property type="entry name" value="sigma70-ECF"/>
    <property type="match status" value="2"/>
</dbReference>
<dbReference type="PANTHER" id="PTHR30385">
    <property type="entry name" value="SIGMA FACTOR F FLAGELLAR"/>
    <property type="match status" value="1"/>
</dbReference>
<dbReference type="Pfam" id="PF04545">
    <property type="entry name" value="Sigma70_r4"/>
    <property type="match status" value="1"/>
</dbReference>
<evidence type="ECO:0000259" key="5">
    <source>
        <dbReference type="Pfam" id="PF04539"/>
    </source>
</evidence>
<organism evidence="8 9">
    <name type="scientific">Enterocloster alcoholdehydrogenati</name>
    <dbReference type="NCBI Taxonomy" id="2547410"/>
    <lineage>
        <taxon>Bacteria</taxon>
        <taxon>Bacillati</taxon>
        <taxon>Bacillota</taxon>
        <taxon>Clostridia</taxon>
        <taxon>Lachnospirales</taxon>
        <taxon>Lachnospiraceae</taxon>
        <taxon>Enterocloster</taxon>
    </lineage>
</organism>
<feature type="domain" description="RNA polymerase sigma-70 region 2" evidence="6">
    <location>
        <begin position="37"/>
        <end position="100"/>
    </location>
</feature>
<feature type="domain" description="RNA polymerase sigma-70 region 3" evidence="5">
    <location>
        <begin position="108"/>
        <end position="167"/>
    </location>
</feature>